<evidence type="ECO:0000313" key="4">
    <source>
        <dbReference type="Proteomes" id="UP001174209"/>
    </source>
</evidence>
<dbReference type="Gene3D" id="3.20.20.70">
    <property type="entry name" value="Aldolase class I"/>
    <property type="match status" value="1"/>
</dbReference>
<dbReference type="EC" id="5.3.1.1" evidence="2"/>
<dbReference type="SUPFAM" id="SSF51351">
    <property type="entry name" value="Triosephosphate isomerase (TIM)"/>
    <property type="match status" value="1"/>
</dbReference>
<dbReference type="PANTHER" id="PTHR21139:SF2">
    <property type="entry name" value="TRIOSEPHOSPHATE ISOMERASE"/>
    <property type="match status" value="1"/>
</dbReference>
<protein>
    <recommendedName>
        <fullName evidence="2">Triosephosphate isomerase</fullName>
        <ecNumber evidence="2">5.3.1.1</ecNumber>
    </recommendedName>
</protein>
<dbReference type="InterPro" id="IPR035990">
    <property type="entry name" value="TIM_sf"/>
</dbReference>
<dbReference type="PROSITE" id="PS51440">
    <property type="entry name" value="TIM_2"/>
    <property type="match status" value="1"/>
</dbReference>
<comment type="pathway">
    <text evidence="2">Carbohydrate degradation; glycolysis; D-glyceraldehyde 3-phosphate from glycerone phosphate: step 1/1.</text>
</comment>
<evidence type="ECO:0000256" key="1">
    <source>
        <dbReference type="ARBA" id="ARBA00023235"/>
    </source>
</evidence>
<gene>
    <name evidence="3" type="ORF">P5G52_05420</name>
</gene>
<dbReference type="EMBL" id="JAROCG010000001">
    <property type="protein sequence ID" value="MDN4610302.1"/>
    <property type="molecule type" value="Genomic_DNA"/>
</dbReference>
<dbReference type="CDD" id="cd00311">
    <property type="entry name" value="TIM"/>
    <property type="match status" value="1"/>
</dbReference>
<reference evidence="3" key="1">
    <citation type="submission" date="2023-06" db="EMBL/GenBank/DDBJ databases">
        <title>MT1 and MT2 Draft Genomes of Novel Species.</title>
        <authorList>
            <person name="Venkateswaran K."/>
        </authorList>
    </citation>
    <scope>NUCLEOTIDE SEQUENCE</scope>
    <source>
        <strain evidence="3">IIF3SC-B10</strain>
    </source>
</reference>
<dbReference type="InterPro" id="IPR000652">
    <property type="entry name" value="Triosephosphate_isomerase"/>
</dbReference>
<comment type="catalytic activity">
    <reaction evidence="2">
        <text>D-glyceraldehyde 3-phosphate = dihydroxyacetone phosphate</text>
        <dbReference type="Rhea" id="RHEA:18585"/>
        <dbReference type="ChEBI" id="CHEBI:57642"/>
        <dbReference type="ChEBI" id="CHEBI:59776"/>
        <dbReference type="EC" id="5.3.1.1"/>
    </reaction>
</comment>
<keyword evidence="4" id="KW-1185">Reference proteome</keyword>
<dbReference type="PANTHER" id="PTHR21139">
    <property type="entry name" value="TRIOSEPHOSPHATE ISOMERASE"/>
    <property type="match status" value="1"/>
</dbReference>
<comment type="subunit">
    <text evidence="2">Homodimer.</text>
</comment>
<proteinExistence type="inferred from homology"/>
<keyword evidence="2" id="KW-0324">Glycolysis</keyword>
<dbReference type="InterPro" id="IPR013785">
    <property type="entry name" value="Aldolase_TIM"/>
</dbReference>
<name>A0ABT8JZD5_9MICC</name>
<keyword evidence="2" id="KW-0312">Gluconeogenesis</keyword>
<evidence type="ECO:0000256" key="2">
    <source>
        <dbReference type="RuleBase" id="RU363013"/>
    </source>
</evidence>
<comment type="subcellular location">
    <subcellularLocation>
        <location evidence="2">Cytoplasm</location>
    </subcellularLocation>
</comment>
<keyword evidence="1 2" id="KW-0413">Isomerase</keyword>
<sequence>MPRFTIGSSLKMYFGHRRQVEWTRRVAEIASAHPAVRDGVVEPFVIPTFPSIPAVLDLAAPAGLLVGAQDVHWEDAGAFTGEVSAAELAELGVGLVEIGHAERRAMFGETDSSAARKVHASLRHGLVPVLCIGEEERGEHASAVEACLRQLEACLAVARHEGTGGTIIVAYEPVWAIGQPEPAPDVHIRAVTRALRAHLSGDGLLHHARVIYGGSAGPGLLTRIAPDVDGMFLGRFAHDPAAFGAILDEAWKIGVGDDSRAL</sequence>
<dbReference type="RefSeq" id="WP_301225362.1">
    <property type="nucleotide sequence ID" value="NZ_JAROCG010000001.1"/>
</dbReference>
<evidence type="ECO:0000313" key="3">
    <source>
        <dbReference type="EMBL" id="MDN4610302.1"/>
    </source>
</evidence>
<dbReference type="Proteomes" id="UP001174209">
    <property type="component" value="Unassembled WGS sequence"/>
</dbReference>
<comment type="caution">
    <text evidence="3">The sequence shown here is derived from an EMBL/GenBank/DDBJ whole genome shotgun (WGS) entry which is preliminary data.</text>
</comment>
<accession>A0ABT8JZD5</accession>
<dbReference type="Pfam" id="PF00121">
    <property type="entry name" value="TIM"/>
    <property type="match status" value="1"/>
</dbReference>
<dbReference type="GO" id="GO:0016853">
    <property type="term" value="F:isomerase activity"/>
    <property type="evidence" value="ECO:0007669"/>
    <property type="project" value="UniProtKB-KW"/>
</dbReference>
<comment type="pathway">
    <text evidence="2">Carbohydrate biosynthesis; gluconeogenesis.</text>
</comment>
<comment type="similarity">
    <text evidence="2">Belongs to the triosephosphate isomerase family.</text>
</comment>
<organism evidence="3 4">
    <name type="scientific">Arthrobacter burdickii</name>
    <dbReference type="NCBI Taxonomy" id="3035920"/>
    <lineage>
        <taxon>Bacteria</taxon>
        <taxon>Bacillati</taxon>
        <taxon>Actinomycetota</taxon>
        <taxon>Actinomycetes</taxon>
        <taxon>Micrococcales</taxon>
        <taxon>Micrococcaceae</taxon>
        <taxon>Arthrobacter</taxon>
    </lineage>
</organism>
<keyword evidence="2" id="KW-0963">Cytoplasm</keyword>